<feature type="transmembrane region" description="Helical" evidence="8">
    <location>
        <begin position="311"/>
        <end position="335"/>
    </location>
</feature>
<feature type="transmembrane region" description="Helical" evidence="8">
    <location>
        <begin position="224"/>
        <end position="251"/>
    </location>
</feature>
<proteinExistence type="inferred from homology"/>
<feature type="region of interest" description="Disordered" evidence="9">
    <location>
        <begin position="432"/>
        <end position="527"/>
    </location>
</feature>
<dbReference type="PANTHER" id="PTHR22760">
    <property type="entry name" value="GLYCOSYLTRANSFERASE"/>
    <property type="match status" value="1"/>
</dbReference>
<accession>A0A1S3IFR1</accession>
<dbReference type="Pfam" id="PF03901">
    <property type="entry name" value="Glyco_transf_22"/>
    <property type="match status" value="2"/>
</dbReference>
<dbReference type="FunCoup" id="A0A1S3IFR1">
    <property type="interactions" value="2398"/>
</dbReference>
<dbReference type="GO" id="GO:0000026">
    <property type="term" value="F:alpha-1,2-mannosyltransferase activity"/>
    <property type="evidence" value="ECO:0007669"/>
    <property type="project" value="TreeGrafter"/>
</dbReference>
<feature type="transmembrane region" description="Helical" evidence="8">
    <location>
        <begin position="537"/>
        <end position="559"/>
    </location>
</feature>
<organism evidence="10 11">
    <name type="scientific">Lingula anatina</name>
    <name type="common">Brachiopod</name>
    <name type="synonym">Lingula unguis</name>
    <dbReference type="NCBI Taxonomy" id="7574"/>
    <lineage>
        <taxon>Eukaryota</taxon>
        <taxon>Metazoa</taxon>
        <taxon>Spiralia</taxon>
        <taxon>Lophotrochozoa</taxon>
        <taxon>Brachiopoda</taxon>
        <taxon>Linguliformea</taxon>
        <taxon>Lingulata</taxon>
        <taxon>Lingulida</taxon>
        <taxon>Linguloidea</taxon>
        <taxon>Lingulidae</taxon>
        <taxon>Lingula</taxon>
    </lineage>
</organism>
<name>A0A1S3IFR1_LINAN</name>
<evidence type="ECO:0000256" key="2">
    <source>
        <dbReference type="ARBA" id="ARBA00022676"/>
    </source>
</evidence>
<feature type="transmembrane region" description="Helical" evidence="8">
    <location>
        <begin position="263"/>
        <end position="284"/>
    </location>
</feature>
<dbReference type="PANTHER" id="PTHR22760:SF4">
    <property type="entry name" value="GPI MANNOSYLTRANSFERASE 3"/>
    <property type="match status" value="1"/>
</dbReference>
<evidence type="ECO:0000313" key="11">
    <source>
        <dbReference type="RefSeq" id="XP_013396706.1"/>
    </source>
</evidence>
<dbReference type="EC" id="2.4.1.-" evidence="8"/>
<reference evidence="11" key="1">
    <citation type="submission" date="2025-08" db="UniProtKB">
        <authorList>
            <consortium name="RefSeq"/>
        </authorList>
    </citation>
    <scope>IDENTIFICATION</scope>
    <source>
        <tissue evidence="11">Gonads</tissue>
    </source>
</reference>
<dbReference type="GO" id="GO:0006506">
    <property type="term" value="P:GPI anchor biosynthetic process"/>
    <property type="evidence" value="ECO:0007669"/>
    <property type="project" value="TreeGrafter"/>
</dbReference>
<protein>
    <recommendedName>
        <fullName evidence="8">Mannosyltransferase</fullName>
        <ecNumber evidence="8">2.4.1.-</ecNumber>
    </recommendedName>
</protein>
<evidence type="ECO:0000256" key="3">
    <source>
        <dbReference type="ARBA" id="ARBA00022679"/>
    </source>
</evidence>
<evidence type="ECO:0000313" key="10">
    <source>
        <dbReference type="Proteomes" id="UP000085678"/>
    </source>
</evidence>
<feature type="compositionally biased region" description="Basic and acidic residues" evidence="9">
    <location>
        <begin position="464"/>
        <end position="507"/>
    </location>
</feature>
<keyword evidence="6 8" id="KW-1133">Transmembrane helix</keyword>
<dbReference type="OrthoDB" id="416834at2759"/>
<dbReference type="GeneID" id="106163608"/>
<sequence>MGKPGNGISTLRKRRKTRGDHDSSAPPVKRIVSTIVEEEEISELPLADGPRTFSMLQRAISSKKTLFTGLLLFRIFNATLVQTYFVPDEYYQSVEVAHNMVFGYGLLTWEWKEGLRGYTYPLIFAALYKVLALFHLDHRSLLIKLPRLLQAVFAAIGDYHLFKLSNHLCDKATAQWALLSQLLSWFTFYCCTRTLTNSAEAVLTTVALSHYPWPGRISPPLWKFVSLVVAAVIIRPTAAIMWVPMVAWHLWRKQQSLVDVLKTYILVGVCGLGLSLLIDGNFYGKWTMVQYNFLQFNVINNMGSFYGSHPFHWYFTQGFPAIIGPHIVPFVIGVWKARDKRLFYLLLWTLIIYSFLSHKEFRFIYPVLPLAMHYCGICLHQLCLPVVLKSRKEKKKKVKAQANKEAAEKAKMDPNSFLAKDVSDLSIGENEGGTAAVMEDTSTGYSSTGYSSRDDSDIGMGSKLRKEEEERAEKSNKEESVGKTRPETSGDEVKSLDDKHICKDSEKNGANSVEPYSEEEPAKLGSCTHKKGPTRAYIAKAITLFLLVFNLPIALYTGLIHQKGTVDVMKFVYDSSRKVDHLDALFLMPCHSTPFYSYIHVNVTLNFLTCEPNLQNIPNYLDEADIFYQNPKEWWKTEYLDKNSSLPTHVVMFSELHQKLDVFLTRQHYRDCGRFFHTHFPEGRVSSHVNVKCRKY</sequence>
<keyword evidence="5 8" id="KW-0256">Endoplasmic reticulum</keyword>
<dbReference type="InterPro" id="IPR005599">
    <property type="entry name" value="GPI_mannosylTrfase"/>
</dbReference>
<dbReference type="RefSeq" id="XP_013396706.1">
    <property type="nucleotide sequence ID" value="XM_013541252.1"/>
</dbReference>
<dbReference type="STRING" id="7574.A0A1S3IFR1"/>
<comment type="subcellular location">
    <subcellularLocation>
        <location evidence="1 8">Endoplasmic reticulum membrane</location>
        <topology evidence="1 8">Multi-pass membrane protein</topology>
    </subcellularLocation>
</comment>
<feature type="region of interest" description="Disordered" evidence="9">
    <location>
        <begin position="1"/>
        <end position="26"/>
    </location>
</feature>
<dbReference type="Proteomes" id="UP000085678">
    <property type="component" value="Unplaced"/>
</dbReference>
<dbReference type="InParanoid" id="A0A1S3IFR1"/>
<comment type="similarity">
    <text evidence="8">Belongs to the glycosyltransferase 22 family.</text>
</comment>
<keyword evidence="3" id="KW-0808">Transferase</keyword>
<evidence type="ECO:0000256" key="9">
    <source>
        <dbReference type="SAM" id="MobiDB-lite"/>
    </source>
</evidence>
<dbReference type="AlphaFoldDB" id="A0A1S3IFR1"/>
<keyword evidence="4 8" id="KW-0812">Transmembrane</keyword>
<evidence type="ECO:0000256" key="8">
    <source>
        <dbReference type="RuleBase" id="RU363075"/>
    </source>
</evidence>
<dbReference type="KEGG" id="lak:106163608"/>
<evidence type="ECO:0000256" key="6">
    <source>
        <dbReference type="ARBA" id="ARBA00022989"/>
    </source>
</evidence>
<evidence type="ECO:0000256" key="7">
    <source>
        <dbReference type="ARBA" id="ARBA00023136"/>
    </source>
</evidence>
<keyword evidence="2 8" id="KW-0328">Glycosyltransferase</keyword>
<keyword evidence="7 8" id="KW-0472">Membrane</keyword>
<evidence type="ECO:0000256" key="4">
    <source>
        <dbReference type="ARBA" id="ARBA00022692"/>
    </source>
</evidence>
<dbReference type="GO" id="GO:0005789">
    <property type="term" value="C:endoplasmic reticulum membrane"/>
    <property type="evidence" value="ECO:0007669"/>
    <property type="project" value="UniProtKB-SubCell"/>
</dbReference>
<gene>
    <name evidence="11" type="primary">LOC106163608</name>
</gene>
<evidence type="ECO:0000256" key="5">
    <source>
        <dbReference type="ARBA" id="ARBA00022824"/>
    </source>
</evidence>
<keyword evidence="10" id="KW-1185">Reference proteome</keyword>
<evidence type="ECO:0000256" key="1">
    <source>
        <dbReference type="ARBA" id="ARBA00004477"/>
    </source>
</evidence>
<feature type="transmembrane region" description="Helical" evidence="8">
    <location>
        <begin position="342"/>
        <end position="358"/>
    </location>
</feature>
<feature type="compositionally biased region" description="Low complexity" evidence="9">
    <location>
        <begin position="440"/>
        <end position="451"/>
    </location>
</feature>
<feature type="transmembrane region" description="Helical" evidence="8">
    <location>
        <begin position="364"/>
        <end position="388"/>
    </location>
</feature>